<dbReference type="Proteomes" id="UP000034852">
    <property type="component" value="Unassembled WGS sequence"/>
</dbReference>
<sequence>MRYYLIYSKSFRSQVQQLIKVSPILKTQILATLELLLYDPFSDFLSTQRNGDIFTTKITKGVKLFWEQSSTQKRYIHLLTLSGYERTNKEIYTR</sequence>
<evidence type="ECO:0000313" key="2">
    <source>
        <dbReference type="Proteomes" id="UP000034852"/>
    </source>
</evidence>
<organism evidence="1 2">
    <name type="scientific">candidate division WS6 bacterium GW2011_GWA2_37_6</name>
    <dbReference type="NCBI Taxonomy" id="1619087"/>
    <lineage>
        <taxon>Bacteria</taxon>
        <taxon>Candidatus Dojkabacteria</taxon>
    </lineage>
</organism>
<dbReference type="AlphaFoldDB" id="A0A0G0H1R4"/>
<name>A0A0G0H1R4_9BACT</name>
<protein>
    <recommendedName>
        <fullName evidence="3">Type II toxin-antitoxin system RelE/ParE family toxin</fullName>
    </recommendedName>
</protein>
<evidence type="ECO:0008006" key="3">
    <source>
        <dbReference type="Google" id="ProtNLM"/>
    </source>
</evidence>
<gene>
    <name evidence="1" type="ORF">US52_C0009G0014</name>
</gene>
<comment type="caution">
    <text evidence="1">The sequence shown here is derived from an EMBL/GenBank/DDBJ whole genome shotgun (WGS) entry which is preliminary data.</text>
</comment>
<evidence type="ECO:0000313" key="1">
    <source>
        <dbReference type="EMBL" id="KKQ36092.1"/>
    </source>
</evidence>
<accession>A0A0G0H1R4</accession>
<dbReference type="EMBL" id="LBTH01000009">
    <property type="protein sequence ID" value="KKQ36092.1"/>
    <property type="molecule type" value="Genomic_DNA"/>
</dbReference>
<proteinExistence type="predicted"/>
<reference evidence="1" key="1">
    <citation type="journal article" date="2015" name="Nature">
        <title>rRNA introns, odd ribosomes, and small enigmatic genomes across a large radiation of phyla.</title>
        <authorList>
            <person name="Brown C.T."/>
            <person name="Hug L.A."/>
            <person name="Thomas B.C."/>
            <person name="Sharon I."/>
            <person name="Castelle C.J."/>
            <person name="Singh A."/>
            <person name="Wilkins M.J."/>
            <person name="Williams K.H."/>
            <person name="Banfield J.F."/>
        </authorList>
    </citation>
    <scope>NUCLEOTIDE SEQUENCE [LARGE SCALE GENOMIC DNA]</scope>
</reference>